<dbReference type="Proteomes" id="UP000515871">
    <property type="component" value="Chromosome"/>
</dbReference>
<keyword evidence="3" id="KW-1003">Cell membrane</keyword>
<protein>
    <submittedName>
        <fullName evidence="9">ABC transporter permease</fullName>
    </submittedName>
</protein>
<reference evidence="9 10" key="1">
    <citation type="submission" date="2020-08" db="EMBL/GenBank/DDBJ databases">
        <title>Novel species in genus Aeromicrobium.</title>
        <authorList>
            <person name="Zhang G."/>
        </authorList>
    </citation>
    <scope>NUCLEOTIDE SEQUENCE [LARGE SCALE GENOMIC DNA]</scope>
    <source>
        <strain evidence="10">zg-629</strain>
    </source>
</reference>
<keyword evidence="4 7" id="KW-0812">Transmembrane</keyword>
<evidence type="ECO:0000313" key="9">
    <source>
        <dbReference type="EMBL" id="QNL95354.1"/>
    </source>
</evidence>
<evidence type="ECO:0000256" key="6">
    <source>
        <dbReference type="ARBA" id="ARBA00023136"/>
    </source>
</evidence>
<organism evidence="9 10">
    <name type="scientific">Aeromicrobium senzhongii</name>
    <dbReference type="NCBI Taxonomy" id="2663859"/>
    <lineage>
        <taxon>Bacteria</taxon>
        <taxon>Bacillati</taxon>
        <taxon>Actinomycetota</taxon>
        <taxon>Actinomycetes</taxon>
        <taxon>Propionibacteriales</taxon>
        <taxon>Nocardioidaceae</taxon>
        <taxon>Aeromicrobium</taxon>
    </lineage>
</organism>
<evidence type="ECO:0000256" key="7">
    <source>
        <dbReference type="RuleBase" id="RU363032"/>
    </source>
</evidence>
<evidence type="ECO:0000256" key="4">
    <source>
        <dbReference type="ARBA" id="ARBA00022692"/>
    </source>
</evidence>
<dbReference type="Pfam" id="PF00528">
    <property type="entry name" value="BPD_transp_1"/>
    <property type="match status" value="1"/>
</dbReference>
<sequence>MLRLAGRWVLTAVALVVSVSFLTFVLVDLVPGDAARSVVGLNSTEEQYLQMREAMGLDRPLLERYGDWAWAALHGDFGNSLTNGAAVASQLTTRLSVTVTLVVASLLVATVVGVSLGVAAALQHGFLGRLVDGLALLGLAVPSFWFAYVLVFLFAIETSFFPATGYVTFGSDPAGWARSLVLPVLTLGLTSSAPIAKQTRDGIRSELDKDYVYALRVRGIGERSVIGRHVLRNAAAPVITIMGLVFVGLLSGTVLVETVFVLPGLGSQAVQATMSSDLPLIQAIAVTFTVMVVVVNLLVEFVYVLLNPRVRAG</sequence>
<feature type="domain" description="ABC transmembrane type-1" evidence="8">
    <location>
        <begin position="95"/>
        <end position="299"/>
    </location>
</feature>
<comment type="subcellular location">
    <subcellularLocation>
        <location evidence="1 7">Cell membrane</location>
        <topology evidence="1 7">Multi-pass membrane protein</topology>
    </subcellularLocation>
</comment>
<feature type="transmembrane region" description="Helical" evidence="7">
    <location>
        <begin position="99"/>
        <end position="122"/>
    </location>
</feature>
<feature type="transmembrane region" description="Helical" evidence="7">
    <location>
        <begin position="134"/>
        <end position="156"/>
    </location>
</feature>
<dbReference type="Gene3D" id="1.10.3720.10">
    <property type="entry name" value="MetI-like"/>
    <property type="match status" value="1"/>
</dbReference>
<dbReference type="CDD" id="cd06261">
    <property type="entry name" value="TM_PBP2"/>
    <property type="match status" value="1"/>
</dbReference>
<evidence type="ECO:0000313" key="10">
    <source>
        <dbReference type="Proteomes" id="UP000515871"/>
    </source>
</evidence>
<comment type="similarity">
    <text evidence="7">Belongs to the binding-protein-dependent transport system permease family.</text>
</comment>
<keyword evidence="5 7" id="KW-1133">Transmembrane helix</keyword>
<accession>A0ABX6SVC6</accession>
<feature type="transmembrane region" description="Helical" evidence="7">
    <location>
        <begin position="238"/>
        <end position="260"/>
    </location>
</feature>
<feature type="transmembrane region" description="Helical" evidence="7">
    <location>
        <begin position="7"/>
        <end position="27"/>
    </location>
</feature>
<evidence type="ECO:0000259" key="8">
    <source>
        <dbReference type="PROSITE" id="PS50928"/>
    </source>
</evidence>
<feature type="transmembrane region" description="Helical" evidence="7">
    <location>
        <begin position="176"/>
        <end position="196"/>
    </location>
</feature>
<gene>
    <name evidence="9" type="ORF">H9L21_05355</name>
</gene>
<evidence type="ECO:0000256" key="3">
    <source>
        <dbReference type="ARBA" id="ARBA00022475"/>
    </source>
</evidence>
<dbReference type="InterPro" id="IPR045621">
    <property type="entry name" value="BPD_transp_1_N"/>
</dbReference>
<dbReference type="PROSITE" id="PS50928">
    <property type="entry name" value="ABC_TM1"/>
    <property type="match status" value="1"/>
</dbReference>
<dbReference type="Pfam" id="PF19300">
    <property type="entry name" value="BPD_transp_1_N"/>
    <property type="match status" value="1"/>
</dbReference>
<dbReference type="PANTHER" id="PTHR43163">
    <property type="entry name" value="DIPEPTIDE TRANSPORT SYSTEM PERMEASE PROTEIN DPPB-RELATED"/>
    <property type="match status" value="1"/>
</dbReference>
<dbReference type="InterPro" id="IPR035906">
    <property type="entry name" value="MetI-like_sf"/>
</dbReference>
<keyword evidence="10" id="KW-1185">Reference proteome</keyword>
<name>A0ABX6SVC6_9ACTN</name>
<proteinExistence type="inferred from homology"/>
<dbReference type="RefSeq" id="WP_154595373.1">
    <property type="nucleotide sequence ID" value="NZ_CP060587.1"/>
</dbReference>
<dbReference type="PANTHER" id="PTHR43163:SF6">
    <property type="entry name" value="DIPEPTIDE TRANSPORT SYSTEM PERMEASE PROTEIN DPPB-RELATED"/>
    <property type="match status" value="1"/>
</dbReference>
<keyword evidence="6 7" id="KW-0472">Membrane</keyword>
<evidence type="ECO:0000256" key="1">
    <source>
        <dbReference type="ARBA" id="ARBA00004651"/>
    </source>
</evidence>
<dbReference type="InterPro" id="IPR000515">
    <property type="entry name" value="MetI-like"/>
</dbReference>
<evidence type="ECO:0000256" key="5">
    <source>
        <dbReference type="ARBA" id="ARBA00022989"/>
    </source>
</evidence>
<dbReference type="SUPFAM" id="SSF161098">
    <property type="entry name" value="MetI-like"/>
    <property type="match status" value="1"/>
</dbReference>
<feature type="transmembrane region" description="Helical" evidence="7">
    <location>
        <begin position="280"/>
        <end position="306"/>
    </location>
</feature>
<dbReference type="EMBL" id="CP060587">
    <property type="protein sequence ID" value="QNL95354.1"/>
    <property type="molecule type" value="Genomic_DNA"/>
</dbReference>
<evidence type="ECO:0000256" key="2">
    <source>
        <dbReference type="ARBA" id="ARBA00022448"/>
    </source>
</evidence>
<keyword evidence="2 7" id="KW-0813">Transport</keyword>